<evidence type="ECO:0000313" key="3">
    <source>
        <dbReference type="EMBL" id="QHS80420.1"/>
    </source>
</evidence>
<feature type="region of interest" description="Disordered" evidence="1">
    <location>
        <begin position="86"/>
        <end position="123"/>
    </location>
</feature>
<keyword evidence="2" id="KW-0472">Membrane</keyword>
<dbReference type="EMBL" id="MN740679">
    <property type="protein sequence ID" value="QHS80420.1"/>
    <property type="molecule type" value="Genomic_DNA"/>
</dbReference>
<sequence length="209" mass="23399">MSHYVELLLGASVIVLLMNVPEFLQEMAASSLGKMLMLSIVVFTLCYCGKNAGILAALVYIIVVYKTNKESFKMFEGLEFKLSVGGDEKKKDGEKEEKEEMKKKEGLESSGPNSDASCKAADPKKPYWNAEGKACQRTEPFSLKEIEKLKELAKKEGFSNFNRHRDLQPIGFKISQKNTTDNDREVKVKAEKAKIAASKEMADEENQTN</sequence>
<dbReference type="EMBL" id="MN740232">
    <property type="protein sequence ID" value="QHT94926.1"/>
    <property type="molecule type" value="Genomic_DNA"/>
</dbReference>
<feature type="transmembrane region" description="Helical" evidence="2">
    <location>
        <begin position="35"/>
        <end position="65"/>
    </location>
</feature>
<accession>A0A6C0ALU4</accession>
<protein>
    <submittedName>
        <fullName evidence="3">Uncharacterized protein</fullName>
    </submittedName>
</protein>
<feature type="compositionally biased region" description="Basic and acidic residues" evidence="1">
    <location>
        <begin position="86"/>
        <end position="107"/>
    </location>
</feature>
<reference evidence="3" key="1">
    <citation type="journal article" date="2020" name="Nature">
        <title>Giant virus diversity and host interactions through global metagenomics.</title>
        <authorList>
            <person name="Schulz F."/>
            <person name="Roux S."/>
            <person name="Paez-Espino D."/>
            <person name="Jungbluth S."/>
            <person name="Walsh D.A."/>
            <person name="Denef V.J."/>
            <person name="McMahon K.D."/>
            <person name="Konstantinidis K.T."/>
            <person name="Eloe-Fadrosh E.A."/>
            <person name="Kyrpides N.C."/>
            <person name="Woyke T."/>
        </authorList>
    </citation>
    <scope>NUCLEOTIDE SEQUENCE</scope>
    <source>
        <strain evidence="4">GVMAG-M-3300024261-37</strain>
        <strain evidence="3">GVMAG-S-1039698-54</strain>
    </source>
</reference>
<evidence type="ECO:0000313" key="4">
    <source>
        <dbReference type="EMBL" id="QHT94926.1"/>
    </source>
</evidence>
<name>A0A6C0ALU4_9ZZZZ</name>
<proteinExistence type="predicted"/>
<dbReference type="AlphaFoldDB" id="A0A6C0ALU4"/>
<organism evidence="3">
    <name type="scientific">viral metagenome</name>
    <dbReference type="NCBI Taxonomy" id="1070528"/>
    <lineage>
        <taxon>unclassified sequences</taxon>
        <taxon>metagenomes</taxon>
        <taxon>organismal metagenomes</taxon>
    </lineage>
</organism>
<keyword evidence="2" id="KW-0812">Transmembrane</keyword>
<evidence type="ECO:0000256" key="2">
    <source>
        <dbReference type="SAM" id="Phobius"/>
    </source>
</evidence>
<evidence type="ECO:0000256" key="1">
    <source>
        <dbReference type="SAM" id="MobiDB-lite"/>
    </source>
</evidence>
<keyword evidence="2" id="KW-1133">Transmembrane helix</keyword>